<evidence type="ECO:0000313" key="7">
    <source>
        <dbReference type="Proteomes" id="UP000178570"/>
    </source>
</evidence>
<dbReference type="EMBL" id="MHHY01000009">
    <property type="protein sequence ID" value="OGY40314.1"/>
    <property type="molecule type" value="Genomic_DNA"/>
</dbReference>
<dbReference type="GO" id="GO:0003677">
    <property type="term" value="F:DNA binding"/>
    <property type="evidence" value="ECO:0007669"/>
    <property type="project" value="InterPro"/>
</dbReference>
<dbReference type="InterPro" id="IPR029063">
    <property type="entry name" value="SAM-dependent_MTases_sf"/>
</dbReference>
<dbReference type="SUPFAM" id="SSF53335">
    <property type="entry name" value="S-adenosyl-L-methionine-dependent methyltransferases"/>
    <property type="match status" value="1"/>
</dbReference>
<dbReference type="GO" id="GO:0008170">
    <property type="term" value="F:N-methyltransferase activity"/>
    <property type="evidence" value="ECO:0007669"/>
    <property type="project" value="InterPro"/>
</dbReference>
<evidence type="ECO:0000256" key="3">
    <source>
        <dbReference type="ARBA" id="ARBA00022679"/>
    </source>
</evidence>
<dbReference type="Pfam" id="PF01555">
    <property type="entry name" value="N6_N4_Mtase"/>
    <property type="match status" value="1"/>
</dbReference>
<dbReference type="PANTHER" id="PTHR13370:SF24">
    <property type="entry name" value="TYPE III RESTRICTION-MODIFICATION ENZYME STYLTI MOD SUBUNIT"/>
    <property type="match status" value="1"/>
</dbReference>
<protein>
    <recommendedName>
        <fullName evidence="8">Methyltransferase</fullName>
    </recommendedName>
</protein>
<sequence length="503" mass="57867">MFKNRTLFFGDNLEILREKIPDKSFDLIYLDPPFNSNRNYNVIFKEGLQDSPAQVHAFEDSWHWTQEARDTFDYLVTKTNEKVANLMLALEKLVGHNDMLAYLTMMTVRLIELHRVLKSTGSIYLHCDPTASHYLKIVLDTVFGKNNFQKEIIWSLETVSGFKSQANNWIRGHDTILFYSKSDNFYFSKQYLPHKSEYIVRFKKIDSTGRKYRDDRSGGRIQYLDETPGRMISDVWEDIMSFQQASTSSEILGYPTQKPEALLERIIKASSKEGDWVLDPFCGCGTTVSVAEKLNRNWIGIDIAMLAINLIRHRLADQFEERGIEIFIDGRPKDIASAKALAEKDRFEFEYWALDLVNAIPAQSKSKENMRGADKGIDGVINFVKDIQKDKKVYGKILVQVKSGGVQRNDIATLKGDVERERAEGGLFITLEEPSKPMIQEVIDAGKFKVEFMNFEFPKIQILTIKDLLDNKKPVLPFPAETYHKEAKKIEIDPSKHQKSFGI</sequence>
<dbReference type="Gene3D" id="3.40.1350.10">
    <property type="match status" value="1"/>
</dbReference>
<comment type="similarity">
    <text evidence="1">Belongs to the N(4)/N(6)-methyltransferase family.</text>
</comment>
<evidence type="ECO:0008006" key="8">
    <source>
        <dbReference type="Google" id="ProtNLM"/>
    </source>
</evidence>
<evidence type="ECO:0000256" key="2">
    <source>
        <dbReference type="ARBA" id="ARBA00022603"/>
    </source>
</evidence>
<keyword evidence="3" id="KW-0808">Transferase</keyword>
<dbReference type="InterPro" id="IPR001091">
    <property type="entry name" value="RM_Methyltransferase"/>
</dbReference>
<dbReference type="PROSITE" id="PS00092">
    <property type="entry name" value="N6_MTASE"/>
    <property type="match status" value="1"/>
</dbReference>
<dbReference type="PANTHER" id="PTHR13370">
    <property type="entry name" value="RNA METHYLASE-RELATED"/>
    <property type="match status" value="1"/>
</dbReference>
<dbReference type="InterPro" id="IPR002052">
    <property type="entry name" value="DNA_methylase_N6_adenine_CS"/>
</dbReference>
<dbReference type="GO" id="GO:0005737">
    <property type="term" value="C:cytoplasm"/>
    <property type="evidence" value="ECO:0007669"/>
    <property type="project" value="TreeGrafter"/>
</dbReference>
<dbReference type="AlphaFoldDB" id="A0A1G1XK90"/>
<comment type="caution">
    <text evidence="6">The sequence shown here is derived from an EMBL/GenBank/DDBJ whole genome shotgun (WGS) entry which is preliminary data.</text>
</comment>
<organism evidence="6 7">
    <name type="scientific">Candidatus Brennerbacteria bacterium RIFOXYD1_FULL_41_16</name>
    <dbReference type="NCBI Taxonomy" id="1797529"/>
    <lineage>
        <taxon>Bacteria</taxon>
        <taxon>Candidatus Brenneribacteriota</taxon>
    </lineage>
</organism>
<dbReference type="Proteomes" id="UP000178570">
    <property type="component" value="Unassembled WGS sequence"/>
</dbReference>
<evidence type="ECO:0000313" key="6">
    <source>
        <dbReference type="EMBL" id="OGY40314.1"/>
    </source>
</evidence>
<dbReference type="STRING" id="1797529.A2570_03490"/>
<keyword evidence="2" id="KW-0489">Methyltransferase</keyword>
<dbReference type="InterPro" id="IPR054557">
    <property type="entry name" value="NA-iREase1_dom"/>
</dbReference>
<evidence type="ECO:0000259" key="4">
    <source>
        <dbReference type="Pfam" id="PF01555"/>
    </source>
</evidence>
<reference evidence="6 7" key="1">
    <citation type="journal article" date="2016" name="Nat. Commun.">
        <title>Thousands of microbial genomes shed light on interconnected biogeochemical processes in an aquifer system.</title>
        <authorList>
            <person name="Anantharaman K."/>
            <person name="Brown C.T."/>
            <person name="Hug L.A."/>
            <person name="Sharon I."/>
            <person name="Castelle C.J."/>
            <person name="Probst A.J."/>
            <person name="Thomas B.C."/>
            <person name="Singh A."/>
            <person name="Wilkins M.J."/>
            <person name="Karaoz U."/>
            <person name="Brodie E.L."/>
            <person name="Williams K.H."/>
            <person name="Hubbard S.S."/>
            <person name="Banfield J.F."/>
        </authorList>
    </citation>
    <scope>NUCLEOTIDE SEQUENCE [LARGE SCALE GENOMIC DNA]</scope>
</reference>
<gene>
    <name evidence="6" type="ORF">A2570_03490</name>
</gene>
<name>A0A1G1XK90_9BACT</name>
<dbReference type="Pfam" id="PF22722">
    <property type="entry name" value="NA-iREase1"/>
    <property type="match status" value="1"/>
</dbReference>
<dbReference type="GO" id="GO:0032259">
    <property type="term" value="P:methylation"/>
    <property type="evidence" value="ECO:0007669"/>
    <property type="project" value="UniProtKB-KW"/>
</dbReference>
<dbReference type="PRINTS" id="PR00508">
    <property type="entry name" value="S21N4MTFRASE"/>
</dbReference>
<evidence type="ECO:0000256" key="1">
    <source>
        <dbReference type="ARBA" id="ARBA00006594"/>
    </source>
</evidence>
<proteinExistence type="inferred from homology"/>
<dbReference type="Gene3D" id="3.40.50.150">
    <property type="entry name" value="Vaccinia Virus protein VP39"/>
    <property type="match status" value="1"/>
</dbReference>
<dbReference type="InterPro" id="IPR011856">
    <property type="entry name" value="tRNA_endonuc-like_dom_sf"/>
</dbReference>
<feature type="domain" description="NACHT-associated inactive Restriction Endonuclease 1 sensor" evidence="5">
    <location>
        <begin position="371"/>
        <end position="455"/>
    </location>
</feature>
<evidence type="ECO:0000259" key="5">
    <source>
        <dbReference type="Pfam" id="PF22722"/>
    </source>
</evidence>
<feature type="domain" description="DNA methylase N-4/N-6" evidence="4">
    <location>
        <begin position="26"/>
        <end position="309"/>
    </location>
</feature>
<dbReference type="InterPro" id="IPR002941">
    <property type="entry name" value="DNA_methylase_N4/N6"/>
</dbReference>
<accession>A0A1G1XK90</accession>